<dbReference type="Pfam" id="PF02744">
    <property type="entry name" value="GalP_UDP_tr_C"/>
    <property type="match status" value="1"/>
</dbReference>
<dbReference type="PANTHER" id="PTHR11943">
    <property type="entry name" value="GALACTOSE-1-PHOSPHATE URIDYLYLTRANSFERASE"/>
    <property type="match status" value="1"/>
</dbReference>
<feature type="region of interest" description="Disordered" evidence="2">
    <location>
        <begin position="1"/>
        <end position="24"/>
    </location>
</feature>
<dbReference type="InterPro" id="IPR036265">
    <property type="entry name" value="HIT-like_sf"/>
</dbReference>
<organism evidence="4 5">
    <name type="scientific">Alteromonas arenosi</name>
    <dbReference type="NCBI Taxonomy" id="3055817"/>
    <lineage>
        <taxon>Bacteria</taxon>
        <taxon>Pseudomonadati</taxon>
        <taxon>Pseudomonadota</taxon>
        <taxon>Gammaproteobacteria</taxon>
        <taxon>Alteromonadales</taxon>
        <taxon>Alteromonadaceae</taxon>
        <taxon>Alteromonas/Salinimonas group</taxon>
        <taxon>Alteromonas</taxon>
    </lineage>
</organism>
<sequence length="203" mass="23089">MNSEQHVVVETRSNNASSHRDKRRSLHIETQTTFAELSPIERLAIIEEWQAERASTGNFLGEVDFIRSKTSIPAQQQDLLVSENQHWAIYVPTDNRAPFATLLVPKDAANALDELDQEQLDSLACLIAKMSTRYDNLMMSSVALYIRWHTSPAGLHATLEPQSVDCDSAFGTMRFIHTDFTAEQTARRLSKLSDIHFRDIFRI</sequence>
<evidence type="ECO:0000313" key="5">
    <source>
        <dbReference type="Proteomes" id="UP001234343"/>
    </source>
</evidence>
<comment type="caution">
    <text evidence="4">The sequence shown here is derived from an EMBL/GenBank/DDBJ whole genome shotgun (WGS) entry which is preliminary data.</text>
</comment>
<feature type="compositionally biased region" description="Polar residues" evidence="2">
    <location>
        <begin position="1"/>
        <end position="17"/>
    </location>
</feature>
<dbReference type="Gene3D" id="3.30.428.10">
    <property type="entry name" value="HIT-like"/>
    <property type="match status" value="1"/>
</dbReference>
<evidence type="ECO:0000256" key="1">
    <source>
        <dbReference type="ARBA" id="ARBA00016340"/>
    </source>
</evidence>
<dbReference type="Proteomes" id="UP001234343">
    <property type="component" value="Unassembled WGS sequence"/>
</dbReference>
<dbReference type="InterPro" id="IPR005850">
    <property type="entry name" value="GalP_Utransf_C"/>
</dbReference>
<proteinExistence type="predicted"/>
<dbReference type="InterPro" id="IPR001937">
    <property type="entry name" value="GalP_UDPtransf1"/>
</dbReference>
<reference evidence="4 5" key="1">
    <citation type="submission" date="2023-06" db="EMBL/GenBank/DDBJ databases">
        <title>Alteromonas sp. ASW11-36 isolated from intertidal sand.</title>
        <authorList>
            <person name="Li Y."/>
        </authorList>
    </citation>
    <scope>NUCLEOTIDE SEQUENCE [LARGE SCALE GENOMIC DNA]</scope>
    <source>
        <strain evidence="4 5">ASW11-36</strain>
    </source>
</reference>
<name>A0ABT7SSQ2_9ALTE</name>
<dbReference type="PANTHER" id="PTHR11943:SF1">
    <property type="entry name" value="GALACTOSE-1-PHOSPHATE URIDYLYLTRANSFERASE"/>
    <property type="match status" value="1"/>
</dbReference>
<dbReference type="SUPFAM" id="SSF54197">
    <property type="entry name" value="HIT-like"/>
    <property type="match status" value="1"/>
</dbReference>
<evidence type="ECO:0000259" key="3">
    <source>
        <dbReference type="Pfam" id="PF02744"/>
    </source>
</evidence>
<evidence type="ECO:0000256" key="2">
    <source>
        <dbReference type="SAM" id="MobiDB-lite"/>
    </source>
</evidence>
<accession>A0ABT7SSQ2</accession>
<dbReference type="RefSeq" id="WP_289363132.1">
    <property type="nucleotide sequence ID" value="NZ_JAUCBP010000001.1"/>
</dbReference>
<keyword evidence="5" id="KW-1185">Reference proteome</keyword>
<gene>
    <name evidence="4" type="ORF">QTP81_01190</name>
</gene>
<dbReference type="EMBL" id="JAUCBP010000001">
    <property type="protein sequence ID" value="MDM7859218.1"/>
    <property type="molecule type" value="Genomic_DNA"/>
</dbReference>
<protein>
    <recommendedName>
        <fullName evidence="1">Galactose-1-phosphate uridylyltransferase</fullName>
    </recommendedName>
</protein>
<evidence type="ECO:0000313" key="4">
    <source>
        <dbReference type="EMBL" id="MDM7859218.1"/>
    </source>
</evidence>
<feature type="domain" description="Galactose-1-phosphate uridyl transferase C-terminal" evidence="3">
    <location>
        <begin position="74"/>
        <end position="154"/>
    </location>
</feature>